<comment type="caution">
    <text evidence="1">The sequence shown here is derived from an EMBL/GenBank/DDBJ whole genome shotgun (WGS) entry which is preliminary data.</text>
</comment>
<reference evidence="1 2" key="1">
    <citation type="submission" date="2021-06" db="EMBL/GenBank/DDBJ databases">
        <title>Caerostris extrusa draft genome.</title>
        <authorList>
            <person name="Kono N."/>
            <person name="Arakawa K."/>
        </authorList>
    </citation>
    <scope>NUCLEOTIDE SEQUENCE [LARGE SCALE GENOMIC DNA]</scope>
</reference>
<evidence type="ECO:0008006" key="3">
    <source>
        <dbReference type="Google" id="ProtNLM"/>
    </source>
</evidence>
<name>A0AAV4S2K5_CAEEX</name>
<keyword evidence="2" id="KW-1185">Reference proteome</keyword>
<evidence type="ECO:0000313" key="2">
    <source>
        <dbReference type="Proteomes" id="UP001054945"/>
    </source>
</evidence>
<dbReference type="GO" id="GO:0008237">
    <property type="term" value="F:metallopeptidase activity"/>
    <property type="evidence" value="ECO:0007669"/>
    <property type="project" value="InterPro"/>
</dbReference>
<evidence type="ECO:0000313" key="1">
    <source>
        <dbReference type="EMBL" id="GIY27291.1"/>
    </source>
</evidence>
<sequence>MCRPKHSCTLEEGSSFEAAFVIAHEMGH</sequence>
<dbReference type="Proteomes" id="UP001054945">
    <property type="component" value="Unassembled WGS sequence"/>
</dbReference>
<proteinExistence type="predicted"/>
<accession>A0AAV4S2K5</accession>
<dbReference type="AlphaFoldDB" id="A0AAV4S2K5"/>
<dbReference type="InterPro" id="IPR024079">
    <property type="entry name" value="MetalloPept_cat_dom_sf"/>
</dbReference>
<protein>
    <recommendedName>
        <fullName evidence="3">Peptidase M12B domain-containing protein</fullName>
    </recommendedName>
</protein>
<dbReference type="SUPFAM" id="SSF55486">
    <property type="entry name" value="Metalloproteases ('zincins'), catalytic domain"/>
    <property type="match status" value="1"/>
</dbReference>
<organism evidence="1 2">
    <name type="scientific">Caerostris extrusa</name>
    <name type="common">Bark spider</name>
    <name type="synonym">Caerostris bankana</name>
    <dbReference type="NCBI Taxonomy" id="172846"/>
    <lineage>
        <taxon>Eukaryota</taxon>
        <taxon>Metazoa</taxon>
        <taxon>Ecdysozoa</taxon>
        <taxon>Arthropoda</taxon>
        <taxon>Chelicerata</taxon>
        <taxon>Arachnida</taxon>
        <taxon>Araneae</taxon>
        <taxon>Araneomorphae</taxon>
        <taxon>Entelegynae</taxon>
        <taxon>Araneoidea</taxon>
        <taxon>Araneidae</taxon>
        <taxon>Caerostris</taxon>
    </lineage>
</organism>
<feature type="non-terminal residue" evidence="1">
    <location>
        <position position="28"/>
    </location>
</feature>
<gene>
    <name evidence="1" type="ORF">CEXT_692841</name>
</gene>
<dbReference type="EMBL" id="BPLR01008798">
    <property type="protein sequence ID" value="GIY27291.1"/>
    <property type="molecule type" value="Genomic_DNA"/>
</dbReference>
<dbReference type="Gene3D" id="3.40.390.10">
    <property type="entry name" value="Collagenase (Catalytic Domain)"/>
    <property type="match status" value="1"/>
</dbReference>